<evidence type="ECO:0000256" key="1">
    <source>
        <dbReference type="ARBA" id="ARBA00008791"/>
    </source>
</evidence>
<protein>
    <submittedName>
        <fullName evidence="3">Universal stress protein family protein</fullName>
    </submittedName>
</protein>
<gene>
    <name evidence="3" type="ORF">EDD35_7156</name>
</gene>
<dbReference type="EMBL" id="RKHY01000001">
    <property type="protein sequence ID" value="ROS44709.1"/>
    <property type="molecule type" value="Genomic_DNA"/>
</dbReference>
<sequence>MRQDEELVLAERMAGRQERYPDVKVDRVVVRDRPRHQLIDWSRQAQLVVVGGRGCGGFAGLLLGSTSQALIHHAECPVMVVRPGGEPR</sequence>
<dbReference type="InterPro" id="IPR006016">
    <property type="entry name" value="UspA"/>
</dbReference>
<dbReference type="Proteomes" id="UP000274843">
    <property type="component" value="Unassembled WGS sequence"/>
</dbReference>
<dbReference type="SUPFAM" id="SSF52402">
    <property type="entry name" value="Adenine nucleotide alpha hydrolases-like"/>
    <property type="match status" value="1"/>
</dbReference>
<evidence type="ECO:0000259" key="2">
    <source>
        <dbReference type="Pfam" id="PF00582"/>
    </source>
</evidence>
<dbReference type="InterPro" id="IPR006015">
    <property type="entry name" value="Universal_stress_UspA"/>
</dbReference>
<dbReference type="PRINTS" id="PR01438">
    <property type="entry name" value="UNVRSLSTRESS"/>
</dbReference>
<dbReference type="PANTHER" id="PTHR43010">
    <property type="entry name" value="UNIVERSAL STRESS PROTEIN SLR1230"/>
    <property type="match status" value="1"/>
</dbReference>
<proteinExistence type="inferred from homology"/>
<dbReference type="Pfam" id="PF00582">
    <property type="entry name" value="Usp"/>
    <property type="match status" value="1"/>
</dbReference>
<evidence type="ECO:0000313" key="3">
    <source>
        <dbReference type="EMBL" id="ROS44709.1"/>
    </source>
</evidence>
<comment type="similarity">
    <text evidence="1">Belongs to the universal stress protein A family.</text>
</comment>
<dbReference type="InterPro" id="IPR014729">
    <property type="entry name" value="Rossmann-like_a/b/a_fold"/>
</dbReference>
<organism evidence="3 4">
    <name type="scientific">Amycolatopsis thermoflava</name>
    <dbReference type="NCBI Taxonomy" id="84480"/>
    <lineage>
        <taxon>Bacteria</taxon>
        <taxon>Bacillati</taxon>
        <taxon>Actinomycetota</taxon>
        <taxon>Actinomycetes</taxon>
        <taxon>Pseudonocardiales</taxon>
        <taxon>Pseudonocardiaceae</taxon>
        <taxon>Amycolatopsis</taxon>
        <taxon>Amycolatopsis methanolica group</taxon>
    </lineage>
</organism>
<comment type="caution">
    <text evidence="3">The sequence shown here is derived from an EMBL/GenBank/DDBJ whole genome shotgun (WGS) entry which is preliminary data.</text>
</comment>
<accession>A0A3N2H898</accession>
<dbReference type="PANTHER" id="PTHR43010:SF1">
    <property type="entry name" value="USPA DOMAIN-CONTAINING PROTEIN"/>
    <property type="match status" value="1"/>
</dbReference>
<dbReference type="Gene3D" id="3.40.50.620">
    <property type="entry name" value="HUPs"/>
    <property type="match status" value="1"/>
</dbReference>
<dbReference type="AlphaFoldDB" id="A0A3N2H898"/>
<name>A0A3N2H898_9PSEU</name>
<feature type="domain" description="UspA" evidence="2">
    <location>
        <begin position="8"/>
        <end position="82"/>
    </location>
</feature>
<dbReference type="InterPro" id="IPR051688">
    <property type="entry name" value="USP_A"/>
</dbReference>
<evidence type="ECO:0000313" key="4">
    <source>
        <dbReference type="Proteomes" id="UP000274843"/>
    </source>
</evidence>
<reference evidence="3 4" key="1">
    <citation type="submission" date="2018-11" db="EMBL/GenBank/DDBJ databases">
        <title>Sequencing the genomes of 1000 actinobacteria strains.</title>
        <authorList>
            <person name="Klenk H.-P."/>
        </authorList>
    </citation>
    <scope>NUCLEOTIDE SEQUENCE [LARGE SCALE GENOMIC DNA]</scope>
    <source>
        <strain evidence="3 4">DSM 44348</strain>
    </source>
</reference>
<keyword evidence="4" id="KW-1185">Reference proteome</keyword>